<feature type="transmembrane region" description="Helical" evidence="1">
    <location>
        <begin position="35"/>
        <end position="55"/>
    </location>
</feature>
<evidence type="ECO:0000256" key="1">
    <source>
        <dbReference type="SAM" id="Phobius"/>
    </source>
</evidence>
<feature type="transmembrane region" description="Helical" evidence="1">
    <location>
        <begin position="6"/>
        <end position="23"/>
    </location>
</feature>
<gene>
    <name evidence="2" type="ORF">HNQ41_000683</name>
</gene>
<dbReference type="GO" id="GO:0008168">
    <property type="term" value="F:methyltransferase activity"/>
    <property type="evidence" value="ECO:0007669"/>
    <property type="project" value="UniProtKB-KW"/>
</dbReference>
<comment type="caution">
    <text evidence="2">The sequence shown here is derived from an EMBL/GenBank/DDBJ whole genome shotgun (WGS) entry which is preliminary data.</text>
</comment>
<evidence type="ECO:0000313" key="2">
    <source>
        <dbReference type="EMBL" id="MBB5172539.1"/>
    </source>
</evidence>
<keyword evidence="2" id="KW-0489">Methyltransferase</keyword>
<feature type="transmembrane region" description="Helical" evidence="1">
    <location>
        <begin position="186"/>
        <end position="202"/>
    </location>
</feature>
<dbReference type="AlphaFoldDB" id="A0A840QMD7"/>
<evidence type="ECO:0000313" key="3">
    <source>
        <dbReference type="Proteomes" id="UP000551878"/>
    </source>
</evidence>
<feature type="transmembrane region" description="Helical" evidence="1">
    <location>
        <begin position="61"/>
        <end position="79"/>
    </location>
</feature>
<keyword evidence="3" id="KW-1185">Reference proteome</keyword>
<keyword evidence="1" id="KW-0812">Transmembrane</keyword>
<name>A0A840QMD7_9BACI</name>
<sequence>MMDVTSPIFTLLLASVSYLLTQYRQHQGRGVYKTSGFSFGEFFVFVIVVISMYQFVDIVDWVFYGIIIGVIILITFQIFNKREAYAVLNGPYEETLEVLNEHIRHHHLPLKKEVNVDELTAVYKHPYTNDTINVSWDRTPFNDQYNENVKLTFKQNKEAYLLEELKLDVLDALREKRAERTMKKRLYLKVGVIFFFITTFTLF</sequence>
<accession>A0A840QMD7</accession>
<dbReference type="Proteomes" id="UP000551878">
    <property type="component" value="Unassembled WGS sequence"/>
</dbReference>
<keyword evidence="2" id="KW-0808">Transferase</keyword>
<dbReference type="GO" id="GO:0032259">
    <property type="term" value="P:methylation"/>
    <property type="evidence" value="ECO:0007669"/>
    <property type="project" value="UniProtKB-KW"/>
</dbReference>
<keyword evidence="1" id="KW-1133">Transmembrane helix</keyword>
<dbReference type="EMBL" id="JACHHB010000002">
    <property type="protein sequence ID" value="MBB5172539.1"/>
    <property type="molecule type" value="Genomic_DNA"/>
</dbReference>
<proteinExistence type="predicted"/>
<keyword evidence="1" id="KW-0472">Membrane</keyword>
<organism evidence="2 3">
    <name type="scientific">Texcoconibacillus texcoconensis</name>
    <dbReference type="NCBI Taxonomy" id="1095777"/>
    <lineage>
        <taxon>Bacteria</taxon>
        <taxon>Bacillati</taxon>
        <taxon>Bacillota</taxon>
        <taxon>Bacilli</taxon>
        <taxon>Bacillales</taxon>
        <taxon>Bacillaceae</taxon>
        <taxon>Texcoconibacillus</taxon>
    </lineage>
</organism>
<reference evidence="2 3" key="1">
    <citation type="submission" date="2020-08" db="EMBL/GenBank/DDBJ databases">
        <title>Genomic Encyclopedia of Type Strains, Phase IV (KMG-IV): sequencing the most valuable type-strain genomes for metagenomic binning, comparative biology and taxonomic classification.</title>
        <authorList>
            <person name="Goeker M."/>
        </authorList>
    </citation>
    <scope>NUCLEOTIDE SEQUENCE [LARGE SCALE GENOMIC DNA]</scope>
    <source>
        <strain evidence="2 3">DSM 24696</strain>
    </source>
</reference>
<protein>
    <submittedName>
        <fullName evidence="2">Tetrahydromethanopterin S-methyltransferase subunit B</fullName>
    </submittedName>
</protein>